<dbReference type="InterPro" id="IPR036390">
    <property type="entry name" value="WH_DNA-bd_sf"/>
</dbReference>
<dbReference type="InterPro" id="IPR036388">
    <property type="entry name" value="WH-like_DNA-bd_sf"/>
</dbReference>
<dbReference type="PROSITE" id="PS51078">
    <property type="entry name" value="ICLR_ED"/>
    <property type="match status" value="1"/>
</dbReference>
<dbReference type="GO" id="GO:0003700">
    <property type="term" value="F:DNA-binding transcription factor activity"/>
    <property type="evidence" value="ECO:0007669"/>
    <property type="project" value="TreeGrafter"/>
</dbReference>
<dbReference type="InterPro" id="IPR050707">
    <property type="entry name" value="HTH_MetabolicPath_Reg"/>
</dbReference>
<organism evidence="6 7">
    <name type="scientific">Paracoccus tegillarcae</name>
    <dbReference type="NCBI Taxonomy" id="1529068"/>
    <lineage>
        <taxon>Bacteria</taxon>
        <taxon>Pseudomonadati</taxon>
        <taxon>Pseudomonadota</taxon>
        <taxon>Alphaproteobacteria</taxon>
        <taxon>Rhodobacterales</taxon>
        <taxon>Paracoccaceae</taxon>
        <taxon>Paracoccus</taxon>
    </lineage>
</organism>
<dbReference type="GO" id="GO:0003677">
    <property type="term" value="F:DNA binding"/>
    <property type="evidence" value="ECO:0007669"/>
    <property type="project" value="UniProtKB-KW"/>
</dbReference>
<evidence type="ECO:0000259" key="5">
    <source>
        <dbReference type="PROSITE" id="PS51078"/>
    </source>
</evidence>
<feature type="domain" description="HTH iclR-type" evidence="4">
    <location>
        <begin position="1"/>
        <end position="63"/>
    </location>
</feature>
<evidence type="ECO:0000259" key="4">
    <source>
        <dbReference type="PROSITE" id="PS51077"/>
    </source>
</evidence>
<dbReference type="PANTHER" id="PTHR30136">
    <property type="entry name" value="HELIX-TURN-HELIX TRANSCRIPTIONAL REGULATOR, ICLR FAMILY"/>
    <property type="match status" value="1"/>
</dbReference>
<dbReference type="Gene3D" id="3.30.450.40">
    <property type="match status" value="1"/>
</dbReference>
<dbReference type="Gene3D" id="1.10.10.10">
    <property type="entry name" value="Winged helix-like DNA-binding domain superfamily/Winged helix DNA-binding domain"/>
    <property type="match status" value="1"/>
</dbReference>
<keyword evidence="1" id="KW-0805">Transcription regulation</keyword>
<protein>
    <submittedName>
        <fullName evidence="6">IclR family transcriptional regulator</fullName>
    </submittedName>
</protein>
<reference evidence="6 7" key="1">
    <citation type="submission" date="2017-12" db="EMBL/GenBank/DDBJ databases">
        <authorList>
            <person name="Hurst M.R.H."/>
        </authorList>
    </citation>
    <scope>NUCLEOTIDE SEQUENCE [LARGE SCALE GENOMIC DNA]</scope>
    <source>
        <strain evidence="6 7">BM15</strain>
    </source>
</reference>
<dbReference type="InterPro" id="IPR014757">
    <property type="entry name" value="Tscrpt_reg_IclR_C"/>
</dbReference>
<dbReference type="OrthoDB" id="6811967at2"/>
<dbReference type="PROSITE" id="PS51077">
    <property type="entry name" value="HTH_ICLR"/>
    <property type="match status" value="1"/>
</dbReference>
<name>A0A2K9EWW4_9RHOB</name>
<keyword evidence="3" id="KW-0804">Transcription</keyword>
<accession>A0A2K9EWW4</accession>
<dbReference type="PANTHER" id="PTHR30136:SF24">
    <property type="entry name" value="HTH-TYPE TRANSCRIPTIONAL REPRESSOR ALLR"/>
    <property type="match status" value="1"/>
</dbReference>
<dbReference type="RefSeq" id="WP_101462088.1">
    <property type="nucleotide sequence ID" value="NZ_CP025408.1"/>
</dbReference>
<dbReference type="GO" id="GO:0045892">
    <property type="term" value="P:negative regulation of DNA-templated transcription"/>
    <property type="evidence" value="ECO:0007669"/>
    <property type="project" value="TreeGrafter"/>
</dbReference>
<dbReference type="InterPro" id="IPR005471">
    <property type="entry name" value="Tscrpt_reg_IclR_N"/>
</dbReference>
<dbReference type="Pfam" id="PF09339">
    <property type="entry name" value="HTH_IclR"/>
    <property type="match status" value="1"/>
</dbReference>
<dbReference type="SMART" id="SM00346">
    <property type="entry name" value="HTH_ICLR"/>
    <property type="match status" value="1"/>
</dbReference>
<evidence type="ECO:0000313" key="6">
    <source>
        <dbReference type="EMBL" id="AUH35436.1"/>
    </source>
</evidence>
<dbReference type="SUPFAM" id="SSF46785">
    <property type="entry name" value="Winged helix' DNA-binding domain"/>
    <property type="match status" value="1"/>
</dbReference>
<dbReference type="SUPFAM" id="SSF55781">
    <property type="entry name" value="GAF domain-like"/>
    <property type="match status" value="1"/>
</dbReference>
<feature type="domain" description="IclR-ED" evidence="5">
    <location>
        <begin position="57"/>
        <end position="247"/>
    </location>
</feature>
<evidence type="ECO:0000313" key="7">
    <source>
        <dbReference type="Proteomes" id="UP000233742"/>
    </source>
</evidence>
<dbReference type="Proteomes" id="UP000233742">
    <property type="component" value="Chromosome"/>
</dbReference>
<sequence length="260" mass="28560">MGTITKSLNLLNFFSTERPEIGLTEFRKLSGQDKATVHRHLTELTESGFLEKNTASRAYRLGPAILRLAAVREMLFPTRAAVKPLVDRISETLGELVHVALFDGAAMSPLYHHDATIHGTRVHLKPSEILPMHATSSGLCQLAFGAPDLLDRVLSQPLEQWTDRTITDPGGLRQEVARTRASGIAHVDQGFETDVRSFAAPIFDIGELSIGSLAVAIPVSRHTDELEARIRDALKSGSIDVTEELGGVFPQSIKRVWQHD</sequence>
<proteinExistence type="predicted"/>
<dbReference type="AlphaFoldDB" id="A0A2K9EWW4"/>
<gene>
    <name evidence="6" type="ORF">CUV01_13330</name>
</gene>
<dbReference type="KEGG" id="paro:CUV01_13330"/>
<dbReference type="EMBL" id="CP025408">
    <property type="protein sequence ID" value="AUH35436.1"/>
    <property type="molecule type" value="Genomic_DNA"/>
</dbReference>
<dbReference type="InterPro" id="IPR029016">
    <property type="entry name" value="GAF-like_dom_sf"/>
</dbReference>
<evidence type="ECO:0000256" key="2">
    <source>
        <dbReference type="ARBA" id="ARBA00023125"/>
    </source>
</evidence>
<evidence type="ECO:0000256" key="3">
    <source>
        <dbReference type="ARBA" id="ARBA00023163"/>
    </source>
</evidence>
<keyword evidence="2" id="KW-0238">DNA-binding</keyword>
<evidence type="ECO:0000256" key="1">
    <source>
        <dbReference type="ARBA" id="ARBA00023015"/>
    </source>
</evidence>
<dbReference type="Pfam" id="PF01614">
    <property type="entry name" value="IclR_C"/>
    <property type="match status" value="1"/>
</dbReference>
<keyword evidence="7" id="KW-1185">Reference proteome</keyword>